<comment type="caution">
    <text evidence="1">The sequence shown here is derived from an EMBL/GenBank/DDBJ whole genome shotgun (WGS) entry which is preliminary data.</text>
</comment>
<evidence type="ECO:0000313" key="2">
    <source>
        <dbReference type="Proteomes" id="UP000321121"/>
    </source>
</evidence>
<protein>
    <submittedName>
        <fullName evidence="1">Uncharacterized protein</fullName>
    </submittedName>
</protein>
<accession>A0ABQ0U5T1</accession>
<sequence length="84" mass="9005">MPATGAFRHAGEAVLPALEAGGTGIGGRWQAVGSHGRILAGCRRWRESPGSDADRLEQGLTLLVDWPKLMESNGRMNFCTEIRG</sequence>
<dbReference type="EMBL" id="BJUS01000029">
    <property type="protein sequence ID" value="GEK73803.1"/>
    <property type="molecule type" value="Genomic_DNA"/>
</dbReference>
<name>A0ABQ0U5T1_9GAMM</name>
<organism evidence="1 2">
    <name type="scientific">Halomonas halophila</name>
    <dbReference type="NCBI Taxonomy" id="29573"/>
    <lineage>
        <taxon>Bacteria</taxon>
        <taxon>Pseudomonadati</taxon>
        <taxon>Pseudomonadota</taxon>
        <taxon>Gammaproteobacteria</taxon>
        <taxon>Oceanospirillales</taxon>
        <taxon>Halomonadaceae</taxon>
        <taxon>Halomonas</taxon>
    </lineage>
</organism>
<gene>
    <name evidence="1" type="ORF">HHA04nite_23470</name>
</gene>
<reference evidence="1 2" key="1">
    <citation type="submission" date="2019-07" db="EMBL/GenBank/DDBJ databases">
        <title>Whole genome shotgun sequence of Halomonas halophila NBRC 102604.</title>
        <authorList>
            <person name="Hosoyama A."/>
            <person name="Uohara A."/>
            <person name="Ohji S."/>
            <person name="Ichikawa N."/>
        </authorList>
    </citation>
    <scope>NUCLEOTIDE SEQUENCE [LARGE SCALE GENOMIC DNA]</scope>
    <source>
        <strain evidence="1 2">NBRC 102604</strain>
    </source>
</reference>
<proteinExistence type="predicted"/>
<dbReference type="Proteomes" id="UP000321121">
    <property type="component" value="Unassembled WGS sequence"/>
</dbReference>
<evidence type="ECO:0000313" key="1">
    <source>
        <dbReference type="EMBL" id="GEK73803.1"/>
    </source>
</evidence>
<keyword evidence="2" id="KW-1185">Reference proteome</keyword>